<feature type="transmembrane region" description="Helical" evidence="1">
    <location>
        <begin position="123"/>
        <end position="149"/>
    </location>
</feature>
<feature type="domain" description="Signal transduction histidine kinase internal region" evidence="3">
    <location>
        <begin position="165"/>
        <end position="246"/>
    </location>
</feature>
<feature type="transmembrane region" description="Helical" evidence="1">
    <location>
        <begin position="12"/>
        <end position="35"/>
    </location>
</feature>
<keyword evidence="1" id="KW-0472">Membrane</keyword>
<organism evidence="4 5">
    <name type="scientific">Sphingomonas japonica</name>
    <dbReference type="NCBI Taxonomy" id="511662"/>
    <lineage>
        <taxon>Bacteria</taxon>
        <taxon>Pseudomonadati</taxon>
        <taxon>Pseudomonadota</taxon>
        <taxon>Alphaproteobacteria</taxon>
        <taxon>Sphingomonadales</taxon>
        <taxon>Sphingomonadaceae</taxon>
        <taxon>Sphingomonas</taxon>
    </lineage>
</organism>
<dbReference type="InterPro" id="IPR010559">
    <property type="entry name" value="Sig_transdc_His_kin_internal"/>
</dbReference>
<dbReference type="GO" id="GO:0016301">
    <property type="term" value="F:kinase activity"/>
    <property type="evidence" value="ECO:0007669"/>
    <property type="project" value="UniProtKB-KW"/>
</dbReference>
<feature type="transmembrane region" description="Helical" evidence="1">
    <location>
        <begin position="47"/>
        <end position="68"/>
    </location>
</feature>
<keyword evidence="4" id="KW-0808">Transferase</keyword>
<dbReference type="InterPro" id="IPR050640">
    <property type="entry name" value="Bact_2-comp_sensor_kinase"/>
</dbReference>
<dbReference type="EMBL" id="JAASQP010000001">
    <property type="protein sequence ID" value="NIJ25235.1"/>
    <property type="molecule type" value="Genomic_DNA"/>
</dbReference>
<keyword evidence="1" id="KW-1133">Transmembrane helix</keyword>
<dbReference type="InterPro" id="IPR003594">
    <property type="entry name" value="HATPase_dom"/>
</dbReference>
<dbReference type="SUPFAM" id="SSF55874">
    <property type="entry name" value="ATPase domain of HSP90 chaperone/DNA topoisomerase II/histidine kinase"/>
    <property type="match status" value="1"/>
</dbReference>
<feature type="domain" description="Histidine kinase/HSP90-like ATPase" evidence="2">
    <location>
        <begin position="262"/>
        <end position="354"/>
    </location>
</feature>
<reference evidence="4 5" key="1">
    <citation type="submission" date="2020-03" db="EMBL/GenBank/DDBJ databases">
        <title>Genomic Encyclopedia of Type Strains, Phase IV (KMG-IV): sequencing the most valuable type-strain genomes for metagenomic binning, comparative biology and taxonomic classification.</title>
        <authorList>
            <person name="Goeker M."/>
        </authorList>
    </citation>
    <scope>NUCLEOTIDE SEQUENCE [LARGE SCALE GENOMIC DNA]</scope>
    <source>
        <strain evidence="4 5">DSM 22753</strain>
    </source>
</reference>
<dbReference type="Gene3D" id="3.30.565.10">
    <property type="entry name" value="Histidine kinase-like ATPase, C-terminal domain"/>
    <property type="match status" value="1"/>
</dbReference>
<dbReference type="InterPro" id="IPR036890">
    <property type="entry name" value="HATPase_C_sf"/>
</dbReference>
<dbReference type="Pfam" id="PF06580">
    <property type="entry name" value="His_kinase"/>
    <property type="match status" value="1"/>
</dbReference>
<accession>A0ABX0U3S9</accession>
<dbReference type="PANTHER" id="PTHR34220:SF7">
    <property type="entry name" value="SENSOR HISTIDINE KINASE YPDA"/>
    <property type="match status" value="1"/>
</dbReference>
<dbReference type="Proteomes" id="UP000788153">
    <property type="component" value="Unassembled WGS sequence"/>
</dbReference>
<keyword evidence="5" id="KW-1185">Reference proteome</keyword>
<gene>
    <name evidence="4" type="ORF">FHT01_002777</name>
</gene>
<dbReference type="PANTHER" id="PTHR34220">
    <property type="entry name" value="SENSOR HISTIDINE KINASE YPDA"/>
    <property type="match status" value="1"/>
</dbReference>
<feature type="transmembrane region" description="Helical" evidence="1">
    <location>
        <begin position="80"/>
        <end position="103"/>
    </location>
</feature>
<keyword evidence="1" id="KW-0812">Transmembrane</keyword>
<protein>
    <submittedName>
        <fullName evidence="4">Signal transduction histidine kinase</fullName>
    </submittedName>
</protein>
<comment type="caution">
    <text evidence="4">The sequence shown here is derived from an EMBL/GenBank/DDBJ whole genome shotgun (WGS) entry which is preliminary data.</text>
</comment>
<dbReference type="Pfam" id="PF02518">
    <property type="entry name" value="HATPase_c"/>
    <property type="match status" value="1"/>
</dbReference>
<evidence type="ECO:0000259" key="2">
    <source>
        <dbReference type="Pfam" id="PF02518"/>
    </source>
</evidence>
<proteinExistence type="predicted"/>
<sequence length="356" mass="38942">MNRATSLPIDLPARAVIVSIACFWIGWIALMSLRAALLDFAEPSDLLVRRIVAALAGAALTLVFWRGLRFVRSDRPVRIALAALIGAIPATIAFACVNWFLFYGWHPPASLAADVARWGYVRVWRYAVIDTSVSWFFFFGGWAILYLFLRAAARSAAAEKASMQAQLRALRYQIHPHFLFNALNALADLVQTGRGDDADRMILDLSALLRRMLSEDDGAPDIPLADEVDLQRLYLALEARRFEHRLRVEIDLPDELADTPVPRLILQPLVENAVKYAVGGSHAVVTIRIAAEADARGLLLVVEDDGSARSDASSGFGIGLANVRDRLQVVYGDTARLVAGSRAGGGYRASIALPHG</sequence>
<name>A0ABX0U3S9_9SPHN</name>
<dbReference type="RefSeq" id="WP_140047677.1">
    <property type="nucleotide sequence ID" value="NZ_BAAAEV010000001.1"/>
</dbReference>
<evidence type="ECO:0000313" key="4">
    <source>
        <dbReference type="EMBL" id="NIJ25235.1"/>
    </source>
</evidence>
<keyword evidence="4" id="KW-0418">Kinase</keyword>
<evidence type="ECO:0000256" key="1">
    <source>
        <dbReference type="SAM" id="Phobius"/>
    </source>
</evidence>
<evidence type="ECO:0000259" key="3">
    <source>
        <dbReference type="Pfam" id="PF06580"/>
    </source>
</evidence>
<evidence type="ECO:0000313" key="5">
    <source>
        <dbReference type="Proteomes" id="UP000788153"/>
    </source>
</evidence>